<dbReference type="eggNOG" id="ENOG5030S4R">
    <property type="taxonomic scope" value="Bacteria"/>
</dbReference>
<sequence>MLTTKITFALADWIREWRKCRDKNPSIDECVKFVQWKLEDYKLSDSDKRIIESILLYESE</sequence>
<organism evidence="1 2">
    <name type="scientific">Prochlorococcus marinus str. MIT 9201</name>
    <dbReference type="NCBI Taxonomy" id="93057"/>
    <lineage>
        <taxon>Bacteria</taxon>
        <taxon>Bacillati</taxon>
        <taxon>Cyanobacteriota</taxon>
        <taxon>Cyanophyceae</taxon>
        <taxon>Synechococcales</taxon>
        <taxon>Prochlorococcaceae</taxon>
        <taxon>Prochlorococcus</taxon>
    </lineage>
</organism>
<gene>
    <name evidence="1" type="ORF">EU95_0729</name>
</gene>
<accession>A0A0A2A769</accession>
<protein>
    <submittedName>
        <fullName evidence="1">Uncharacterized protein</fullName>
    </submittedName>
</protein>
<evidence type="ECO:0000313" key="1">
    <source>
        <dbReference type="EMBL" id="KGF96349.1"/>
    </source>
</evidence>
<proteinExistence type="predicted"/>
<dbReference type="RefSeq" id="WP_025887448.1">
    <property type="nucleotide sequence ID" value="NZ_CP138977.1"/>
</dbReference>
<dbReference type="OrthoDB" id="541441at2"/>
<dbReference type="EMBL" id="JNAL01000009">
    <property type="protein sequence ID" value="KGF96349.1"/>
    <property type="molecule type" value="Genomic_DNA"/>
</dbReference>
<comment type="caution">
    <text evidence="1">The sequence shown here is derived from an EMBL/GenBank/DDBJ whole genome shotgun (WGS) entry which is preliminary data.</text>
</comment>
<dbReference type="AlphaFoldDB" id="A0A0A2A769"/>
<name>A0A0A2A769_PROMR</name>
<dbReference type="Proteomes" id="UP000030355">
    <property type="component" value="Unassembled WGS sequence"/>
</dbReference>
<evidence type="ECO:0000313" key="2">
    <source>
        <dbReference type="Proteomes" id="UP000030355"/>
    </source>
</evidence>
<reference evidence="2" key="1">
    <citation type="journal article" date="2014" name="Sci. Data">
        <title>Genomes of diverse isolates of the marine cyanobacterium Prochlorococcus.</title>
        <authorList>
            <person name="Biller S."/>
            <person name="Berube P."/>
            <person name="Thompson J."/>
            <person name="Kelly L."/>
            <person name="Roggensack S."/>
            <person name="Awad L."/>
            <person name="Roache-Johnson K."/>
            <person name="Ding H."/>
            <person name="Giovannoni S.J."/>
            <person name="Moore L.R."/>
            <person name="Chisholm S.W."/>
        </authorList>
    </citation>
    <scope>NUCLEOTIDE SEQUENCE [LARGE SCALE GENOMIC DNA]</scope>
    <source>
        <strain evidence="2">MIT 9201</strain>
    </source>
</reference>